<organism evidence="1 2">
    <name type="scientific">Leisingera methylohalidivorans DSM 14336</name>
    <dbReference type="NCBI Taxonomy" id="999552"/>
    <lineage>
        <taxon>Bacteria</taxon>
        <taxon>Pseudomonadati</taxon>
        <taxon>Pseudomonadota</taxon>
        <taxon>Alphaproteobacteria</taxon>
        <taxon>Rhodobacterales</taxon>
        <taxon>Roseobacteraceae</taxon>
        <taxon>Leisingera</taxon>
    </lineage>
</organism>
<dbReference type="Proteomes" id="UP000018780">
    <property type="component" value="Chromosome"/>
</dbReference>
<evidence type="ECO:0000313" key="1">
    <source>
        <dbReference type="EMBL" id="AHD03154.1"/>
    </source>
</evidence>
<dbReference type="HOGENOM" id="CLU_2880385_0_0_5"/>
<evidence type="ECO:0000313" key="2">
    <source>
        <dbReference type="Proteomes" id="UP000018780"/>
    </source>
</evidence>
<keyword evidence="2" id="KW-1185">Reference proteome</keyword>
<name>V9VZE0_9RHOB</name>
<dbReference type="RefSeq" id="WP_024091164.1">
    <property type="nucleotide sequence ID" value="NC_023135.1"/>
</dbReference>
<reference evidence="1 2" key="1">
    <citation type="submission" date="2013-09" db="EMBL/GenBank/DDBJ databases">
        <authorList>
            <consortium name="DOE Joint Genome Institute"/>
            <person name="Klenk H.-P."/>
            <person name="Huntemann M."/>
            <person name="Han J."/>
            <person name="Chen A."/>
            <person name="Kyrpides N."/>
            <person name="Mavromatis K."/>
            <person name="Markowitz V."/>
            <person name="Palaniappan K."/>
            <person name="Ivanova N."/>
            <person name="Schaumberg A."/>
            <person name="Pati A."/>
            <person name="Liolios K."/>
            <person name="Nordberg H.P."/>
            <person name="Cantor M.N."/>
            <person name="Hua S.X."/>
            <person name="Woyke T."/>
        </authorList>
    </citation>
    <scope>NUCLEOTIDE SEQUENCE [LARGE SCALE GENOMIC DNA]</scope>
    <source>
        <strain evidence="1 2">DSM 14336</strain>
    </source>
</reference>
<dbReference type="AlphaFoldDB" id="V9VZE0"/>
<protein>
    <recommendedName>
        <fullName evidence="3">Integrase</fullName>
    </recommendedName>
</protein>
<dbReference type="PATRIC" id="fig|999552.6.peg.2967"/>
<sequence>MIRKKNGPKDFTKLRRNNVIAARDEYADQWRKPNAMVEQLSILARHAIDLEWITFYPAQGVEN</sequence>
<accession>V9VZE0</accession>
<proteinExistence type="predicted"/>
<evidence type="ECO:0008006" key="3">
    <source>
        <dbReference type="Google" id="ProtNLM"/>
    </source>
</evidence>
<dbReference type="KEGG" id="lmd:METH_14815"/>
<gene>
    <name evidence="1" type="ORF">METH_14815</name>
</gene>
<dbReference type="EMBL" id="CP006773">
    <property type="protein sequence ID" value="AHD03154.1"/>
    <property type="molecule type" value="Genomic_DNA"/>
</dbReference>
<dbReference type="OrthoDB" id="7510934at2"/>